<dbReference type="SUPFAM" id="SSF52777">
    <property type="entry name" value="CoA-dependent acyltransferases"/>
    <property type="match status" value="1"/>
</dbReference>
<name>A0A8G1RIM7_9EURO</name>
<dbReference type="InterPro" id="IPR054710">
    <property type="entry name" value="Tri101-like_N"/>
</dbReference>
<dbReference type="Pfam" id="PF22664">
    <property type="entry name" value="TRI-like_N"/>
    <property type="match status" value="1"/>
</dbReference>
<evidence type="ECO:0000256" key="3">
    <source>
        <dbReference type="SAM" id="MobiDB-lite"/>
    </source>
</evidence>
<dbReference type="Gene3D" id="3.30.559.10">
    <property type="entry name" value="Chloramphenicol acetyltransferase-like domain"/>
    <property type="match status" value="2"/>
</dbReference>
<dbReference type="InterPro" id="IPR050317">
    <property type="entry name" value="Plant_Fungal_Acyltransferase"/>
</dbReference>
<feature type="region of interest" description="Disordered" evidence="3">
    <location>
        <begin position="342"/>
        <end position="363"/>
    </location>
</feature>
<evidence type="ECO:0000256" key="1">
    <source>
        <dbReference type="ARBA" id="ARBA00022679"/>
    </source>
</evidence>
<evidence type="ECO:0000313" key="5">
    <source>
        <dbReference type="EMBL" id="RAK74647.1"/>
    </source>
</evidence>
<keyword evidence="6" id="KW-1185">Reference proteome</keyword>
<sequence>MLQNSELAPPTFTPFPLTPLDHLLPRLHMTCFPYLATKSPAEDASILKDGLEFLITQNPILAGDVCQSSRPEGKANRFELRPPTEFSLKDNPLIQTRVHAQEYFYRQKTVHSHRVTGSDLGQAKYRPVPLDAVNQERAPGLRWQLNVFEDGIVIGICFHHLFVDAMGVYIILQALSACCRGLKHPRQIALQPVDTECRKRIIAMGEQTKATSGIRRVDIFPSVNTALDVTVGRIPCQLVTVPFEVMGRLREACQTITTDLLSSLATDGDPSVSQVPPIFSDSDVAAALMWLCWARSRYHRLEPASRPDETSIILMIELRQRGVLPLNYIGDAVAPVAASAPLSPAVNSPAKATATDSQHTSPEMYRQVPGLSRYDLALLADLTFRAFKAGVGVDEEYIRGLVREKHNSSDWQSYYPSEGQFLYSNMRLLNTAGLNFGKKLGNIVRLETLDNRTNGQCWVLPAPTRMAPWEFRVSMEREDMERFLEDPLLVWAMGMNVARL</sequence>
<evidence type="ECO:0000313" key="6">
    <source>
        <dbReference type="Proteomes" id="UP000249789"/>
    </source>
</evidence>
<proteinExistence type="predicted"/>
<accession>A0A8G1RIM7</accession>
<dbReference type="PANTHER" id="PTHR31642:SF310">
    <property type="entry name" value="FATTY ALCOHOL:CAFFEOYL-COA ACYLTRANSFERASE"/>
    <property type="match status" value="1"/>
</dbReference>
<dbReference type="EMBL" id="KZ824666">
    <property type="protein sequence ID" value="RAK74647.1"/>
    <property type="molecule type" value="Genomic_DNA"/>
</dbReference>
<evidence type="ECO:0000256" key="2">
    <source>
        <dbReference type="ARBA" id="ARBA00023315"/>
    </source>
</evidence>
<protein>
    <recommendedName>
        <fullName evidence="4">Trichothecene 3-O-acetyltransferase-like N-terminal domain-containing protein</fullName>
    </recommendedName>
</protein>
<organism evidence="5 6">
    <name type="scientific">Aspergillus fijiensis CBS 313.89</name>
    <dbReference type="NCBI Taxonomy" id="1448319"/>
    <lineage>
        <taxon>Eukaryota</taxon>
        <taxon>Fungi</taxon>
        <taxon>Dikarya</taxon>
        <taxon>Ascomycota</taxon>
        <taxon>Pezizomycotina</taxon>
        <taxon>Eurotiomycetes</taxon>
        <taxon>Eurotiomycetidae</taxon>
        <taxon>Eurotiales</taxon>
        <taxon>Aspergillaceae</taxon>
        <taxon>Aspergillus</taxon>
    </lineage>
</organism>
<dbReference type="PANTHER" id="PTHR31642">
    <property type="entry name" value="TRICHOTHECENE 3-O-ACETYLTRANSFERASE"/>
    <property type="match status" value="1"/>
</dbReference>
<dbReference type="GO" id="GO:0016747">
    <property type="term" value="F:acyltransferase activity, transferring groups other than amino-acyl groups"/>
    <property type="evidence" value="ECO:0007669"/>
    <property type="project" value="TreeGrafter"/>
</dbReference>
<keyword evidence="1" id="KW-0808">Transferase</keyword>
<dbReference type="InterPro" id="IPR023213">
    <property type="entry name" value="CAT-like_dom_sf"/>
</dbReference>
<dbReference type="AlphaFoldDB" id="A0A8G1RIM7"/>
<dbReference type="Proteomes" id="UP000249789">
    <property type="component" value="Unassembled WGS sequence"/>
</dbReference>
<feature type="domain" description="Trichothecene 3-O-acetyltransferase-like N-terminal" evidence="4">
    <location>
        <begin position="30"/>
        <end position="179"/>
    </location>
</feature>
<evidence type="ECO:0000259" key="4">
    <source>
        <dbReference type="Pfam" id="PF22664"/>
    </source>
</evidence>
<keyword evidence="2" id="KW-0012">Acyltransferase</keyword>
<dbReference type="OrthoDB" id="1862401at2759"/>
<dbReference type="VEuPathDB" id="FungiDB:BO72DRAFT_197786"/>
<dbReference type="GeneID" id="63856900"/>
<gene>
    <name evidence="5" type="ORF">BO72DRAFT_197786</name>
</gene>
<reference evidence="5 6" key="1">
    <citation type="submission" date="2018-02" db="EMBL/GenBank/DDBJ databases">
        <title>The genomes of Aspergillus section Nigri reveals drivers in fungal speciation.</title>
        <authorList>
            <consortium name="DOE Joint Genome Institute"/>
            <person name="Vesth T.C."/>
            <person name="Nybo J."/>
            <person name="Theobald S."/>
            <person name="Brandl J."/>
            <person name="Frisvad J.C."/>
            <person name="Nielsen K.F."/>
            <person name="Lyhne E.K."/>
            <person name="Kogle M.E."/>
            <person name="Kuo A."/>
            <person name="Riley R."/>
            <person name="Clum A."/>
            <person name="Nolan M."/>
            <person name="Lipzen A."/>
            <person name="Salamov A."/>
            <person name="Henrissat B."/>
            <person name="Wiebenga A."/>
            <person name="De vries R.P."/>
            <person name="Grigoriev I.V."/>
            <person name="Mortensen U.H."/>
            <person name="Andersen M.R."/>
            <person name="Baker S.E."/>
        </authorList>
    </citation>
    <scope>NUCLEOTIDE SEQUENCE [LARGE SCALE GENOMIC DNA]</scope>
    <source>
        <strain evidence="5 6">CBS 313.89</strain>
    </source>
</reference>
<dbReference type="RefSeq" id="XP_040798657.1">
    <property type="nucleotide sequence ID" value="XM_040939567.1"/>
</dbReference>